<evidence type="ECO:0000256" key="8">
    <source>
        <dbReference type="ARBA" id="ARBA00048679"/>
    </source>
</evidence>
<reference evidence="11 12" key="1">
    <citation type="submission" date="2021-11" db="EMBL/GenBank/DDBJ databases">
        <title>Black yeast isolated from Biological Soil Crust.</title>
        <authorList>
            <person name="Kurbessoian T."/>
        </authorList>
    </citation>
    <scope>NUCLEOTIDE SEQUENCE [LARGE SCALE GENOMIC DNA]</scope>
    <source>
        <strain evidence="11 12">CCFEE 5522</strain>
    </source>
</reference>
<evidence type="ECO:0000256" key="1">
    <source>
        <dbReference type="ARBA" id="ARBA00012513"/>
    </source>
</evidence>
<keyword evidence="4" id="KW-0547">Nucleotide-binding</keyword>
<organism evidence="11 12">
    <name type="scientific">Oleoguttula mirabilis</name>
    <dbReference type="NCBI Taxonomy" id="1507867"/>
    <lineage>
        <taxon>Eukaryota</taxon>
        <taxon>Fungi</taxon>
        <taxon>Dikarya</taxon>
        <taxon>Ascomycota</taxon>
        <taxon>Pezizomycotina</taxon>
        <taxon>Dothideomycetes</taxon>
        <taxon>Dothideomycetidae</taxon>
        <taxon>Mycosphaerellales</taxon>
        <taxon>Teratosphaeriaceae</taxon>
        <taxon>Oleoguttula</taxon>
    </lineage>
</organism>
<feature type="domain" description="Protein kinase" evidence="10">
    <location>
        <begin position="227"/>
        <end position="538"/>
    </location>
</feature>
<comment type="catalytic activity">
    <reaction evidence="8">
        <text>L-seryl-[protein] + ATP = O-phospho-L-seryl-[protein] + ADP + H(+)</text>
        <dbReference type="Rhea" id="RHEA:17989"/>
        <dbReference type="Rhea" id="RHEA-COMP:9863"/>
        <dbReference type="Rhea" id="RHEA-COMP:11604"/>
        <dbReference type="ChEBI" id="CHEBI:15378"/>
        <dbReference type="ChEBI" id="CHEBI:29999"/>
        <dbReference type="ChEBI" id="CHEBI:30616"/>
        <dbReference type="ChEBI" id="CHEBI:83421"/>
        <dbReference type="ChEBI" id="CHEBI:456216"/>
        <dbReference type="EC" id="2.7.11.1"/>
    </reaction>
</comment>
<evidence type="ECO:0000256" key="5">
    <source>
        <dbReference type="ARBA" id="ARBA00022777"/>
    </source>
</evidence>
<gene>
    <name evidence="11" type="ORF">LTR36_004021</name>
</gene>
<evidence type="ECO:0000256" key="7">
    <source>
        <dbReference type="ARBA" id="ARBA00047899"/>
    </source>
</evidence>
<feature type="region of interest" description="Disordered" evidence="9">
    <location>
        <begin position="1"/>
        <end position="180"/>
    </location>
</feature>
<dbReference type="SUPFAM" id="SSF56112">
    <property type="entry name" value="Protein kinase-like (PK-like)"/>
    <property type="match status" value="1"/>
</dbReference>
<dbReference type="GO" id="GO:0030003">
    <property type="term" value="P:intracellular monoatomic cation homeostasis"/>
    <property type="evidence" value="ECO:0007669"/>
    <property type="project" value="TreeGrafter"/>
</dbReference>
<feature type="region of interest" description="Disordered" evidence="9">
    <location>
        <begin position="553"/>
        <end position="578"/>
    </location>
</feature>
<comment type="caution">
    <text evidence="11">The sequence shown here is derived from an EMBL/GenBank/DDBJ whole genome shotgun (WGS) entry which is preliminary data.</text>
</comment>
<dbReference type="SMART" id="SM00220">
    <property type="entry name" value="S_TKc"/>
    <property type="match status" value="1"/>
</dbReference>
<keyword evidence="3" id="KW-0808">Transferase</keyword>
<evidence type="ECO:0000256" key="6">
    <source>
        <dbReference type="ARBA" id="ARBA00022840"/>
    </source>
</evidence>
<sequence length="578" mass="64211">MATIQSQKRTSTMPTPPSPKKGNFFSRHLLHGKARRRSSVSFPNGHPILPEAQAPPQRNGTRKASVGSQTGNGQTVAPSSQQTTQENGAQGTIHTAQDDAHVAMPNGTQNGVEVPTKPTPTIITPDDEPAQPRPEDLEPAEEDLTQVGSTSGVRWVDGLSEGQESSQKRQDSVPRRSSIFTKNLDGYHAEGVDAGAGSKARRLSVHVPDVLEVDECPLTEHFNLLSRMNKKQIGEGGAATVQIMQSKTVGTGEAKQKVFAVKEFREWDEREEDETEYQRKIKSEYAIAKSCVHPNIVETYRLCYSEKMTKWHHVMEFCDQGDLVDIIKTRNFSREDRDCMFKQLLRGVDYLHSRGVAHRDLKAENLLLTKEGCLKIADFGTSDVFSGKHPGLQHCRRPSIIKPGAEIRYCKPGLVGSRPYMAPELLAHAQDYDPRCIDVWSCAIVYVTLILEGNIWDAAVPESKNYQAYADSWARWLAKYPDGQMPEGRQLPDFVYKAPNFAKKVGDLGSMTLLVSMMNPDPAKRITAHEALECKTVVEFACCQQDGYSDDIKTRQRKANHKNHGPPKKGKGLAVKPS</sequence>
<dbReference type="GO" id="GO:0005829">
    <property type="term" value="C:cytosol"/>
    <property type="evidence" value="ECO:0007669"/>
    <property type="project" value="TreeGrafter"/>
</dbReference>
<evidence type="ECO:0000313" key="12">
    <source>
        <dbReference type="Proteomes" id="UP001324427"/>
    </source>
</evidence>
<keyword evidence="2" id="KW-0723">Serine/threonine-protein kinase</keyword>
<dbReference type="Proteomes" id="UP001324427">
    <property type="component" value="Unassembled WGS sequence"/>
</dbReference>
<feature type="compositionally biased region" description="Basic residues" evidence="9">
    <location>
        <begin position="28"/>
        <end position="38"/>
    </location>
</feature>
<dbReference type="PROSITE" id="PS00108">
    <property type="entry name" value="PROTEIN_KINASE_ST"/>
    <property type="match status" value="1"/>
</dbReference>
<dbReference type="PANTHER" id="PTHR24343:SF191">
    <property type="entry name" value="SERINE_THREONINE PROTEIN KINASE"/>
    <property type="match status" value="1"/>
</dbReference>
<dbReference type="AlphaFoldDB" id="A0AAV9JHA1"/>
<keyword evidence="5" id="KW-0418">Kinase</keyword>
<dbReference type="Gene3D" id="1.10.510.10">
    <property type="entry name" value="Transferase(Phosphotransferase) domain 1"/>
    <property type="match status" value="1"/>
</dbReference>
<dbReference type="GO" id="GO:0004674">
    <property type="term" value="F:protein serine/threonine kinase activity"/>
    <property type="evidence" value="ECO:0007669"/>
    <property type="project" value="UniProtKB-KW"/>
</dbReference>
<dbReference type="InterPro" id="IPR011009">
    <property type="entry name" value="Kinase-like_dom_sf"/>
</dbReference>
<evidence type="ECO:0000259" key="10">
    <source>
        <dbReference type="PROSITE" id="PS50011"/>
    </source>
</evidence>
<evidence type="ECO:0000256" key="3">
    <source>
        <dbReference type="ARBA" id="ARBA00022679"/>
    </source>
</evidence>
<dbReference type="PROSITE" id="PS50011">
    <property type="entry name" value="PROTEIN_KINASE_DOM"/>
    <property type="match status" value="1"/>
</dbReference>
<keyword evidence="6" id="KW-0067">ATP-binding</keyword>
<proteinExistence type="predicted"/>
<protein>
    <recommendedName>
        <fullName evidence="1">non-specific serine/threonine protein kinase</fullName>
        <ecNumber evidence="1">2.7.11.1</ecNumber>
    </recommendedName>
</protein>
<dbReference type="Pfam" id="PF00069">
    <property type="entry name" value="Pkinase"/>
    <property type="match status" value="1"/>
</dbReference>
<evidence type="ECO:0000256" key="4">
    <source>
        <dbReference type="ARBA" id="ARBA00022741"/>
    </source>
</evidence>
<feature type="compositionally biased region" description="Polar residues" evidence="9">
    <location>
        <begin position="66"/>
        <end position="95"/>
    </location>
</feature>
<evidence type="ECO:0000256" key="2">
    <source>
        <dbReference type="ARBA" id="ARBA00022527"/>
    </source>
</evidence>
<dbReference type="EC" id="2.7.11.1" evidence="1"/>
<dbReference type="GO" id="GO:0005524">
    <property type="term" value="F:ATP binding"/>
    <property type="evidence" value="ECO:0007669"/>
    <property type="project" value="UniProtKB-KW"/>
</dbReference>
<evidence type="ECO:0000313" key="11">
    <source>
        <dbReference type="EMBL" id="KAK4544772.1"/>
    </source>
</evidence>
<dbReference type="PANTHER" id="PTHR24343">
    <property type="entry name" value="SERINE/THREONINE KINASE"/>
    <property type="match status" value="1"/>
</dbReference>
<comment type="catalytic activity">
    <reaction evidence="7">
        <text>L-threonyl-[protein] + ATP = O-phospho-L-threonyl-[protein] + ADP + H(+)</text>
        <dbReference type="Rhea" id="RHEA:46608"/>
        <dbReference type="Rhea" id="RHEA-COMP:11060"/>
        <dbReference type="Rhea" id="RHEA-COMP:11605"/>
        <dbReference type="ChEBI" id="CHEBI:15378"/>
        <dbReference type="ChEBI" id="CHEBI:30013"/>
        <dbReference type="ChEBI" id="CHEBI:30616"/>
        <dbReference type="ChEBI" id="CHEBI:61977"/>
        <dbReference type="ChEBI" id="CHEBI:456216"/>
        <dbReference type="EC" id="2.7.11.1"/>
    </reaction>
</comment>
<accession>A0AAV9JHA1</accession>
<feature type="compositionally biased region" description="Basic residues" evidence="9">
    <location>
        <begin position="555"/>
        <end position="571"/>
    </location>
</feature>
<dbReference type="InterPro" id="IPR000719">
    <property type="entry name" value="Prot_kinase_dom"/>
</dbReference>
<dbReference type="InterPro" id="IPR008271">
    <property type="entry name" value="Ser/Thr_kinase_AS"/>
</dbReference>
<name>A0AAV9JHA1_9PEZI</name>
<dbReference type="EMBL" id="JAVFHQ010000023">
    <property type="protein sequence ID" value="KAK4544772.1"/>
    <property type="molecule type" value="Genomic_DNA"/>
</dbReference>
<feature type="compositionally biased region" description="Low complexity" evidence="9">
    <location>
        <begin position="112"/>
        <end position="124"/>
    </location>
</feature>
<keyword evidence="12" id="KW-1185">Reference proteome</keyword>
<evidence type="ECO:0000256" key="9">
    <source>
        <dbReference type="SAM" id="MobiDB-lite"/>
    </source>
</evidence>